<name>A0A7J7Z5G9_MYOMY</name>
<dbReference type="AlphaFoldDB" id="A0A7J7Z5G9"/>
<dbReference type="Proteomes" id="UP000527355">
    <property type="component" value="Unassembled WGS sequence"/>
</dbReference>
<comment type="caution">
    <text evidence="2">The sequence shown here is derived from an EMBL/GenBank/DDBJ whole genome shotgun (WGS) entry which is preliminary data.</text>
</comment>
<organism evidence="2 3">
    <name type="scientific">Myotis myotis</name>
    <name type="common">Greater mouse-eared bat</name>
    <name type="synonym">Vespertilio myotis</name>
    <dbReference type="NCBI Taxonomy" id="51298"/>
    <lineage>
        <taxon>Eukaryota</taxon>
        <taxon>Metazoa</taxon>
        <taxon>Chordata</taxon>
        <taxon>Craniata</taxon>
        <taxon>Vertebrata</taxon>
        <taxon>Euteleostomi</taxon>
        <taxon>Mammalia</taxon>
        <taxon>Eutheria</taxon>
        <taxon>Laurasiatheria</taxon>
        <taxon>Chiroptera</taxon>
        <taxon>Yangochiroptera</taxon>
        <taxon>Vespertilionidae</taxon>
        <taxon>Myotis</taxon>
    </lineage>
</organism>
<gene>
    <name evidence="2" type="ORF">mMyoMyo1_010784</name>
</gene>
<feature type="region of interest" description="Disordered" evidence="1">
    <location>
        <begin position="47"/>
        <end position="83"/>
    </location>
</feature>
<evidence type="ECO:0000313" key="3">
    <source>
        <dbReference type="Proteomes" id="UP000527355"/>
    </source>
</evidence>
<protein>
    <submittedName>
        <fullName evidence="2">Uncharacterized protein</fullName>
    </submittedName>
</protein>
<reference evidence="2 3" key="1">
    <citation type="journal article" date="2020" name="Nature">
        <title>Six reference-quality genomes reveal evolution of bat adaptations.</title>
        <authorList>
            <person name="Jebb D."/>
            <person name="Huang Z."/>
            <person name="Pippel M."/>
            <person name="Hughes G.M."/>
            <person name="Lavrichenko K."/>
            <person name="Devanna P."/>
            <person name="Winkler S."/>
            <person name="Jermiin L.S."/>
            <person name="Skirmuntt E.C."/>
            <person name="Katzourakis A."/>
            <person name="Burkitt-Gray L."/>
            <person name="Ray D.A."/>
            <person name="Sullivan K.A.M."/>
            <person name="Roscito J.G."/>
            <person name="Kirilenko B.M."/>
            <person name="Davalos L.M."/>
            <person name="Corthals A.P."/>
            <person name="Power M.L."/>
            <person name="Jones G."/>
            <person name="Ransome R.D."/>
            <person name="Dechmann D.K.N."/>
            <person name="Locatelli A.G."/>
            <person name="Puechmaille S.J."/>
            <person name="Fedrigo O."/>
            <person name="Jarvis E.D."/>
            <person name="Hiller M."/>
            <person name="Vernes S.C."/>
            <person name="Myers E.W."/>
            <person name="Teeling E.C."/>
        </authorList>
    </citation>
    <scope>NUCLEOTIDE SEQUENCE [LARGE SCALE GENOMIC DNA]</scope>
    <source>
        <strain evidence="2">MMyoMyo1</strain>
        <tissue evidence="2">Flight muscle</tissue>
    </source>
</reference>
<evidence type="ECO:0000313" key="2">
    <source>
        <dbReference type="EMBL" id="KAF6369462.1"/>
    </source>
</evidence>
<accession>A0A7J7Z5G9</accession>
<keyword evidence="3" id="KW-1185">Reference proteome</keyword>
<dbReference type="EMBL" id="JABWUV010000003">
    <property type="protein sequence ID" value="KAF6369462.1"/>
    <property type="molecule type" value="Genomic_DNA"/>
</dbReference>
<sequence>MNERKQAASPCTSQAQSGKEEPYQLFSRKGFYARSWLKRNWKATKGALRSAETALPRTRRPEAATTASAGDRVAKVGPLEPRSLEEMPQALEARLGQEAAPRRHGLLPLELAGWSLRASQATEEGVQLVLRGEESLKLGPSATAACRAQK</sequence>
<evidence type="ECO:0000256" key="1">
    <source>
        <dbReference type="SAM" id="MobiDB-lite"/>
    </source>
</evidence>
<proteinExistence type="predicted"/>
<feature type="region of interest" description="Disordered" evidence="1">
    <location>
        <begin position="1"/>
        <end position="22"/>
    </location>
</feature>